<dbReference type="GO" id="GO:0006417">
    <property type="term" value="P:regulation of translation"/>
    <property type="evidence" value="ECO:0007669"/>
    <property type="project" value="UniProtKB-KW"/>
</dbReference>
<feature type="region of interest" description="Disordered" evidence="13">
    <location>
        <begin position="1"/>
        <end position="104"/>
    </location>
</feature>
<evidence type="ECO:0000256" key="7">
    <source>
        <dbReference type="ARBA" id="ARBA00022816"/>
    </source>
</evidence>
<keyword evidence="7" id="KW-0509">mRNA transport</keyword>
<feature type="region of interest" description="Disordered" evidence="13">
    <location>
        <begin position="531"/>
        <end position="554"/>
    </location>
</feature>
<dbReference type="SMART" id="SM01044">
    <property type="entry name" value="Btz"/>
    <property type="match status" value="1"/>
</dbReference>
<dbReference type="GO" id="GO:0008380">
    <property type="term" value="P:RNA splicing"/>
    <property type="evidence" value="ECO:0007669"/>
    <property type="project" value="UniProtKB-KW"/>
</dbReference>
<dbReference type="InParanoid" id="A0A1Y2M560"/>
<evidence type="ECO:0000256" key="3">
    <source>
        <dbReference type="ARBA" id="ARBA00009548"/>
    </source>
</evidence>
<dbReference type="Pfam" id="PF09405">
    <property type="entry name" value="Btz"/>
    <property type="match status" value="1"/>
</dbReference>
<evidence type="ECO:0000256" key="12">
    <source>
        <dbReference type="ARBA" id="ARBA00023242"/>
    </source>
</evidence>
<dbReference type="GO" id="GO:0003729">
    <property type="term" value="F:mRNA binding"/>
    <property type="evidence" value="ECO:0007669"/>
    <property type="project" value="InterPro"/>
</dbReference>
<proteinExistence type="inferred from homology"/>
<dbReference type="GO" id="GO:0005737">
    <property type="term" value="C:cytoplasm"/>
    <property type="evidence" value="ECO:0007669"/>
    <property type="project" value="UniProtKB-SubCell"/>
</dbReference>
<keyword evidence="6" id="KW-0507">mRNA processing</keyword>
<keyword evidence="10" id="KW-0866">Nonsense-mediated mRNA decay</keyword>
<feature type="region of interest" description="Disordered" evidence="13">
    <location>
        <begin position="326"/>
        <end position="345"/>
    </location>
</feature>
<feature type="region of interest" description="Disordered" evidence="13">
    <location>
        <begin position="131"/>
        <end position="297"/>
    </location>
</feature>
<feature type="compositionally biased region" description="Basic residues" evidence="13">
    <location>
        <begin position="326"/>
        <end position="336"/>
    </location>
</feature>
<evidence type="ECO:0000259" key="14">
    <source>
        <dbReference type="SMART" id="SM01044"/>
    </source>
</evidence>
<dbReference type="GO" id="GO:0006397">
    <property type="term" value="P:mRNA processing"/>
    <property type="evidence" value="ECO:0007669"/>
    <property type="project" value="UniProtKB-KW"/>
</dbReference>
<protein>
    <recommendedName>
        <fullName evidence="14">Btz domain-containing protein</fullName>
    </recommendedName>
</protein>
<keyword evidence="4" id="KW-0813">Transport</keyword>
<comment type="similarity">
    <text evidence="3">Belongs to the CASC3 family.</text>
</comment>
<evidence type="ECO:0000256" key="11">
    <source>
        <dbReference type="ARBA" id="ARBA00023187"/>
    </source>
</evidence>
<evidence type="ECO:0000256" key="9">
    <source>
        <dbReference type="ARBA" id="ARBA00022884"/>
    </source>
</evidence>
<dbReference type="AlphaFoldDB" id="A0A1Y2M560"/>
<evidence type="ECO:0000256" key="4">
    <source>
        <dbReference type="ARBA" id="ARBA00022448"/>
    </source>
</evidence>
<feature type="region of interest" description="Disordered" evidence="13">
    <location>
        <begin position="376"/>
        <end position="400"/>
    </location>
</feature>
<feature type="compositionally biased region" description="Polar residues" evidence="13">
    <location>
        <begin position="531"/>
        <end position="540"/>
    </location>
</feature>
<feature type="compositionally biased region" description="Acidic residues" evidence="13">
    <location>
        <begin position="43"/>
        <end position="59"/>
    </location>
</feature>
<keyword evidence="9" id="KW-0694">RNA-binding</keyword>
<keyword evidence="5" id="KW-0963">Cytoplasm</keyword>
<evidence type="ECO:0000256" key="5">
    <source>
        <dbReference type="ARBA" id="ARBA00022490"/>
    </source>
</evidence>
<feature type="compositionally biased region" description="Basic and acidic residues" evidence="13">
    <location>
        <begin position="150"/>
        <end position="169"/>
    </location>
</feature>
<sequence length="704" mass="76286">MAPARKRTANLARPRRLDDEDESRSVVTDLAEDSQSEASVLSDVDEDADADADNSDLSDADSGIAPSAKKSKRRANGARNANAKAAPAVNNRQPSPPIARSDAAFTPSKDTATMMQGLNIVDAADEVDFETGQPTDAAPAVGPPSGRPETLGDRRRREHEEYKKKRDSDPAFIPNRGAFFMHDSRSAPGQNAFRPIGGRGRGRGAIGGPFSPANMRQHAPEATDSPWQHDLHDQVNAPHQHQHQHQPAHHSAPTHMPAQHAPSSSQHAQQHQHQHQQVQRAPMVPASKPPPTRNFSTTVHTHNAVVRVLLPNMKAPITFQNVPIKSHTRLPNHRPPLRRDKPVRISLPPSAPRYIFPTVERSFIFIPRALRPNQQGFGRGRGRFGSIGGQGPSSRRTSVYGGSVYSPSLALSRRSSIARDNMVSPAGSIMSRNGSFIDPSRPVVRLPPGGVRMPTGPAIISPTNGSYPPPQKPAFRENWSQGQLPMHQPRPQKNVNVAGIESPASLNFNPPQQQEQQPFHQQVPAHINGAASSGEPSSFYQHARQPSYPGQVSTGTPLSNIPERAIYAPAFQPYQTGYQHQPFVPGGYYYPPAGPQPQFMAPAGMAPAFVPGAQQPYTMPAPVPAPAVAPPPPAAAGPPNMVAYEQNGMMFYVDSNSLPYAPPPETYSQPSYTVPGMGGMMTPGPDGMYYYPQQMQPAAFFPQQ</sequence>
<keyword evidence="16" id="KW-1185">Reference proteome</keyword>
<feature type="compositionally biased region" description="Low complexity" evidence="13">
    <location>
        <begin position="249"/>
        <end position="277"/>
    </location>
</feature>
<feature type="compositionally biased region" description="Gly residues" evidence="13">
    <location>
        <begin position="377"/>
        <end position="391"/>
    </location>
</feature>
<evidence type="ECO:0000256" key="6">
    <source>
        <dbReference type="ARBA" id="ARBA00022664"/>
    </source>
</evidence>
<dbReference type="GO" id="GO:0000184">
    <property type="term" value="P:nuclear-transcribed mRNA catabolic process, nonsense-mediated decay"/>
    <property type="evidence" value="ECO:0007669"/>
    <property type="project" value="UniProtKB-KW"/>
</dbReference>
<dbReference type="STRING" id="105696.A0A1Y2M560"/>
<evidence type="ECO:0000256" key="13">
    <source>
        <dbReference type="SAM" id="MobiDB-lite"/>
    </source>
</evidence>
<dbReference type="InterPro" id="IPR018545">
    <property type="entry name" value="Btz_dom"/>
</dbReference>
<gene>
    <name evidence="15" type="ORF">B5807_04656</name>
</gene>
<evidence type="ECO:0000256" key="1">
    <source>
        <dbReference type="ARBA" id="ARBA00004123"/>
    </source>
</evidence>
<evidence type="ECO:0000256" key="10">
    <source>
        <dbReference type="ARBA" id="ARBA00023161"/>
    </source>
</evidence>
<comment type="subcellular location">
    <subcellularLocation>
        <location evidence="2">Cytoplasm</location>
    </subcellularLocation>
    <subcellularLocation>
        <location evidence="1">Nucleus</location>
    </subcellularLocation>
</comment>
<keyword evidence="8" id="KW-0810">Translation regulation</keyword>
<evidence type="ECO:0000313" key="15">
    <source>
        <dbReference type="EMBL" id="OSS50597.1"/>
    </source>
</evidence>
<evidence type="ECO:0000256" key="8">
    <source>
        <dbReference type="ARBA" id="ARBA00022845"/>
    </source>
</evidence>
<dbReference type="OMA" id="HPPRYIF"/>
<feature type="domain" description="Btz" evidence="14">
    <location>
        <begin position="126"/>
        <end position="258"/>
    </location>
</feature>
<dbReference type="EMBL" id="KZ107841">
    <property type="protein sequence ID" value="OSS50597.1"/>
    <property type="molecule type" value="Genomic_DNA"/>
</dbReference>
<keyword evidence="12" id="KW-0539">Nucleus</keyword>
<organism evidence="15 16">
    <name type="scientific">Epicoccum nigrum</name>
    <name type="common">Soil fungus</name>
    <name type="synonym">Epicoccum purpurascens</name>
    <dbReference type="NCBI Taxonomy" id="105696"/>
    <lineage>
        <taxon>Eukaryota</taxon>
        <taxon>Fungi</taxon>
        <taxon>Dikarya</taxon>
        <taxon>Ascomycota</taxon>
        <taxon>Pezizomycotina</taxon>
        <taxon>Dothideomycetes</taxon>
        <taxon>Pleosporomycetidae</taxon>
        <taxon>Pleosporales</taxon>
        <taxon>Pleosporineae</taxon>
        <taxon>Didymellaceae</taxon>
        <taxon>Epicoccum</taxon>
    </lineage>
</organism>
<dbReference type="GO" id="GO:0051028">
    <property type="term" value="P:mRNA transport"/>
    <property type="evidence" value="ECO:0007669"/>
    <property type="project" value="UniProtKB-KW"/>
</dbReference>
<dbReference type="GO" id="GO:0035145">
    <property type="term" value="C:exon-exon junction complex"/>
    <property type="evidence" value="ECO:0007669"/>
    <property type="project" value="InterPro"/>
</dbReference>
<feature type="compositionally biased region" description="Gly residues" evidence="13">
    <location>
        <begin position="197"/>
        <end position="207"/>
    </location>
</feature>
<feature type="compositionally biased region" description="Low complexity" evidence="13">
    <location>
        <begin position="77"/>
        <end position="92"/>
    </location>
</feature>
<dbReference type="Proteomes" id="UP000193240">
    <property type="component" value="Unassembled WGS sequence"/>
</dbReference>
<evidence type="ECO:0000256" key="2">
    <source>
        <dbReference type="ARBA" id="ARBA00004496"/>
    </source>
</evidence>
<accession>A0A1Y2M560</accession>
<reference evidence="15 16" key="1">
    <citation type="journal article" date="2017" name="Genome Announc.">
        <title>Genome sequence of the saprophytic ascomycete Epicoccum nigrum ICMP 19927 strain isolated from New Zealand.</title>
        <authorList>
            <person name="Fokin M."/>
            <person name="Fleetwood D."/>
            <person name="Weir B.S."/>
            <person name="Villas-Boas S.G."/>
        </authorList>
    </citation>
    <scope>NUCLEOTIDE SEQUENCE [LARGE SCALE GENOMIC DNA]</scope>
    <source>
        <strain evidence="15 16">ICMP 19927</strain>
    </source>
</reference>
<keyword evidence="11" id="KW-0508">mRNA splicing</keyword>
<name>A0A1Y2M560_EPING</name>
<evidence type="ECO:0000313" key="16">
    <source>
        <dbReference type="Proteomes" id="UP000193240"/>
    </source>
</evidence>